<keyword evidence="6" id="KW-0116">cAMP-binding</keyword>
<feature type="transmembrane region" description="Helical" evidence="20">
    <location>
        <begin position="169"/>
        <end position="191"/>
    </location>
</feature>
<evidence type="ECO:0000256" key="4">
    <source>
        <dbReference type="ARBA" id="ARBA00022475"/>
    </source>
</evidence>
<comment type="subunit">
    <text evidence="2">Homotetramer.</text>
</comment>
<dbReference type="InterPro" id="IPR005821">
    <property type="entry name" value="Ion_trans_dom"/>
</dbReference>
<dbReference type="GO" id="GO:0005249">
    <property type="term" value="F:voltage-gated potassium channel activity"/>
    <property type="evidence" value="ECO:0007669"/>
    <property type="project" value="InterPro"/>
</dbReference>
<evidence type="ECO:0000313" key="22">
    <source>
        <dbReference type="EMBL" id="NBG96445.1"/>
    </source>
</evidence>
<feature type="transmembrane region" description="Helical" evidence="20">
    <location>
        <begin position="232"/>
        <end position="255"/>
    </location>
</feature>
<evidence type="ECO:0000256" key="17">
    <source>
        <dbReference type="ARBA" id="ARBA00023303"/>
    </source>
</evidence>
<keyword evidence="8" id="KW-0547">Nucleotide-binding</keyword>
<comment type="subcellular location">
    <subcellularLocation>
        <location evidence="1">Cell membrane</location>
        <topology evidence="1">Multi-pass membrane protein</topology>
    </subcellularLocation>
</comment>
<dbReference type="EMBL" id="WXYQ01000009">
    <property type="protein sequence ID" value="NBG96445.1"/>
    <property type="molecule type" value="Genomic_DNA"/>
</dbReference>
<feature type="transmembrane region" description="Helical" evidence="20">
    <location>
        <begin position="36"/>
        <end position="55"/>
    </location>
</feature>
<dbReference type="Gene3D" id="1.20.120.350">
    <property type="entry name" value="Voltage-gated potassium channels. Chain C"/>
    <property type="match status" value="1"/>
</dbReference>
<dbReference type="Gene3D" id="2.60.120.10">
    <property type="entry name" value="Jelly Rolls"/>
    <property type="match status" value="1"/>
</dbReference>
<comment type="similarity">
    <text evidence="19">Belongs to the potassium channel family.</text>
</comment>
<dbReference type="AlphaFoldDB" id="A0A845QCQ5"/>
<evidence type="ECO:0000256" key="10">
    <source>
        <dbReference type="ARBA" id="ARBA00022882"/>
    </source>
</evidence>
<feature type="transmembrane region" description="Helical" evidence="20">
    <location>
        <begin position="107"/>
        <end position="133"/>
    </location>
</feature>
<keyword evidence="16" id="KW-1071">Ligand-gated ion channel</keyword>
<evidence type="ECO:0000256" key="15">
    <source>
        <dbReference type="ARBA" id="ARBA00023149"/>
    </source>
</evidence>
<keyword evidence="17" id="KW-0407">Ion channel</keyword>
<dbReference type="Gene3D" id="1.20.5.110">
    <property type="match status" value="1"/>
</dbReference>
<dbReference type="Proteomes" id="UP000470384">
    <property type="component" value="Unassembled WGS sequence"/>
</dbReference>
<organism evidence="22 23">
    <name type="scientific">Pyruvatibacter mobilis</name>
    <dbReference type="NCBI Taxonomy" id="1712261"/>
    <lineage>
        <taxon>Bacteria</taxon>
        <taxon>Pseudomonadati</taxon>
        <taxon>Pseudomonadota</taxon>
        <taxon>Alphaproteobacteria</taxon>
        <taxon>Hyphomicrobiales</taxon>
        <taxon>Parvibaculaceae</taxon>
        <taxon>Pyruvatibacter</taxon>
    </lineage>
</organism>
<keyword evidence="7 20" id="KW-0812">Transmembrane</keyword>
<keyword evidence="15" id="KW-0114">cAMP</keyword>
<dbReference type="OrthoDB" id="9799090at2"/>
<evidence type="ECO:0000256" key="11">
    <source>
        <dbReference type="ARBA" id="ARBA00022958"/>
    </source>
</evidence>
<sequence length="410" mass="45401">MPQAGTVPDPRPRTRSLKARLYHILEAGKTTDRASLIFDVSMTLLILANVVAFALETVEDIGTAHAVWFDAFNLASVAVFTVEYVLRLWVCTEHRPYARLGAAGARLRFAATPMMVIDLLAILPFYLSFLLPIDLRVLRVFRMLRFFKLARYSPALDSINRVMWQERRALGAAIIVMTGALLVSSTLLYFIEREAQPEAFGSVPAAMWWSMATLTTVGYGDVVPVTVAGRMVGALVMLFGLGMFALPIGIIATGFSHEIHRREFAVTWGMVARVPLFANLDAEQIFVVMGSLEAVTLPRGTHIAHAGDEADAMYFIVSGEVTVERGQGALTLTEGDFFGEIALLQKARRQHTLIVSKDTNLLKLSADDFAVLSRRHPEIREAVLAVARERAWELEAFSETEELEEAAQDD</sequence>
<evidence type="ECO:0000256" key="14">
    <source>
        <dbReference type="ARBA" id="ARBA00023136"/>
    </source>
</evidence>
<evidence type="ECO:0000256" key="18">
    <source>
        <dbReference type="ARBA" id="ARBA00058429"/>
    </source>
</evidence>
<dbReference type="GO" id="GO:0030552">
    <property type="term" value="F:cAMP binding"/>
    <property type="evidence" value="ECO:0007669"/>
    <property type="project" value="UniProtKB-KW"/>
</dbReference>
<dbReference type="PRINTS" id="PR00169">
    <property type="entry name" value="KCHANNEL"/>
</dbReference>
<dbReference type="InterPro" id="IPR000595">
    <property type="entry name" value="cNMP-bd_dom"/>
</dbReference>
<feature type="transmembrane region" description="Helical" evidence="20">
    <location>
        <begin position="67"/>
        <end position="86"/>
    </location>
</feature>
<evidence type="ECO:0000259" key="21">
    <source>
        <dbReference type="PROSITE" id="PS50042"/>
    </source>
</evidence>
<dbReference type="InterPro" id="IPR018490">
    <property type="entry name" value="cNMP-bd_dom_sf"/>
</dbReference>
<accession>A0A845QCQ5</accession>
<evidence type="ECO:0000256" key="1">
    <source>
        <dbReference type="ARBA" id="ARBA00004651"/>
    </source>
</evidence>
<dbReference type="FunFam" id="1.10.287.70:FF:000181">
    <property type="entry name" value="Cyclic nucleotide-gated potassium channel mll3241"/>
    <property type="match status" value="1"/>
</dbReference>
<dbReference type="SMART" id="SM00100">
    <property type="entry name" value="cNMP"/>
    <property type="match status" value="1"/>
</dbReference>
<evidence type="ECO:0000256" key="20">
    <source>
        <dbReference type="SAM" id="Phobius"/>
    </source>
</evidence>
<reference evidence="22 23" key="1">
    <citation type="journal article" date="2016" name="Int. J. Syst. Evol. Microbiol.">
        <title>Pyruvatibacter mobilis gen. nov., sp. nov., a marine bacterium from the culture broth of Picochlorum sp. 122.</title>
        <authorList>
            <person name="Wang G."/>
            <person name="Tang M."/>
            <person name="Wu H."/>
            <person name="Dai S."/>
            <person name="Li T."/>
            <person name="Chen C."/>
            <person name="He H."/>
            <person name="Fan J."/>
            <person name="Xiang W."/>
            <person name="Li X."/>
        </authorList>
    </citation>
    <scope>NUCLEOTIDE SEQUENCE [LARGE SCALE GENOMIC DNA]</scope>
    <source>
        <strain evidence="22 23">GYP-11</strain>
    </source>
</reference>
<dbReference type="GO" id="GO:0008076">
    <property type="term" value="C:voltage-gated potassium channel complex"/>
    <property type="evidence" value="ECO:0007669"/>
    <property type="project" value="InterPro"/>
</dbReference>
<keyword evidence="14 20" id="KW-0472">Membrane</keyword>
<dbReference type="PANTHER" id="PTHR11537:SF254">
    <property type="entry name" value="POTASSIUM VOLTAGE-GATED CHANNEL PROTEIN SHAB"/>
    <property type="match status" value="1"/>
</dbReference>
<evidence type="ECO:0000256" key="2">
    <source>
        <dbReference type="ARBA" id="ARBA00011881"/>
    </source>
</evidence>
<evidence type="ECO:0000256" key="19">
    <source>
        <dbReference type="ARBA" id="ARBA00060926"/>
    </source>
</evidence>
<protein>
    <submittedName>
        <fullName evidence="22">Cyclic nucleotide-binding domain-containing protein</fullName>
    </submittedName>
</protein>
<evidence type="ECO:0000256" key="9">
    <source>
        <dbReference type="ARBA" id="ARBA00022826"/>
    </source>
</evidence>
<evidence type="ECO:0000256" key="8">
    <source>
        <dbReference type="ARBA" id="ARBA00022741"/>
    </source>
</evidence>
<dbReference type="PROSITE" id="PS50042">
    <property type="entry name" value="CNMP_BINDING_3"/>
    <property type="match status" value="1"/>
</dbReference>
<keyword evidence="11" id="KW-0630">Potassium</keyword>
<evidence type="ECO:0000256" key="7">
    <source>
        <dbReference type="ARBA" id="ARBA00022692"/>
    </source>
</evidence>
<keyword evidence="13" id="KW-0406">Ion transport</keyword>
<dbReference type="SUPFAM" id="SSF81324">
    <property type="entry name" value="Voltage-gated potassium channels"/>
    <property type="match status" value="1"/>
</dbReference>
<dbReference type="GeneID" id="300654191"/>
<dbReference type="RefSeq" id="WP_160588531.1">
    <property type="nucleotide sequence ID" value="NZ_BMHN01000001.1"/>
</dbReference>
<dbReference type="Gene3D" id="1.10.287.70">
    <property type="match status" value="1"/>
</dbReference>
<dbReference type="InterPro" id="IPR027359">
    <property type="entry name" value="Volt_channel_dom_sf"/>
</dbReference>
<keyword evidence="12 20" id="KW-1133">Transmembrane helix</keyword>
<evidence type="ECO:0000256" key="3">
    <source>
        <dbReference type="ARBA" id="ARBA00022448"/>
    </source>
</evidence>
<keyword evidence="23" id="KW-1185">Reference proteome</keyword>
<keyword evidence="3" id="KW-0813">Transport</keyword>
<dbReference type="PANTHER" id="PTHR11537">
    <property type="entry name" value="VOLTAGE-GATED POTASSIUM CHANNEL"/>
    <property type="match status" value="1"/>
</dbReference>
<keyword evidence="5" id="KW-0633">Potassium transport</keyword>
<dbReference type="SUPFAM" id="SSF51206">
    <property type="entry name" value="cAMP-binding domain-like"/>
    <property type="match status" value="1"/>
</dbReference>
<dbReference type="CDD" id="cd00038">
    <property type="entry name" value="CAP_ED"/>
    <property type="match status" value="1"/>
</dbReference>
<name>A0A845QCQ5_9HYPH</name>
<dbReference type="Pfam" id="PF00520">
    <property type="entry name" value="Ion_trans"/>
    <property type="match status" value="1"/>
</dbReference>
<evidence type="ECO:0000313" key="23">
    <source>
        <dbReference type="Proteomes" id="UP000470384"/>
    </source>
</evidence>
<evidence type="ECO:0000256" key="13">
    <source>
        <dbReference type="ARBA" id="ARBA00023065"/>
    </source>
</evidence>
<evidence type="ECO:0000256" key="16">
    <source>
        <dbReference type="ARBA" id="ARBA00023286"/>
    </source>
</evidence>
<feature type="domain" description="Cyclic nucleotide-binding" evidence="21">
    <location>
        <begin position="276"/>
        <end position="390"/>
    </location>
</feature>
<keyword evidence="4" id="KW-1003">Cell membrane</keyword>
<evidence type="ECO:0000256" key="5">
    <source>
        <dbReference type="ARBA" id="ARBA00022538"/>
    </source>
</evidence>
<dbReference type="InterPro" id="IPR014710">
    <property type="entry name" value="RmlC-like_jellyroll"/>
</dbReference>
<keyword evidence="10" id="KW-0851">Voltage-gated channel</keyword>
<keyword evidence="9" id="KW-0631">Potassium channel</keyword>
<dbReference type="GO" id="GO:0001508">
    <property type="term" value="P:action potential"/>
    <property type="evidence" value="ECO:0007669"/>
    <property type="project" value="TreeGrafter"/>
</dbReference>
<feature type="transmembrane region" description="Helical" evidence="20">
    <location>
        <begin position="203"/>
        <end position="220"/>
    </location>
</feature>
<evidence type="ECO:0000256" key="12">
    <source>
        <dbReference type="ARBA" id="ARBA00022989"/>
    </source>
</evidence>
<dbReference type="Pfam" id="PF00027">
    <property type="entry name" value="cNMP_binding"/>
    <property type="match status" value="1"/>
</dbReference>
<comment type="function">
    <text evidence="18">Cyclic nucleotide-regulated potassium channel activated by cAMP.</text>
</comment>
<comment type="caution">
    <text evidence="22">The sequence shown here is derived from an EMBL/GenBank/DDBJ whole genome shotgun (WGS) entry which is preliminary data.</text>
</comment>
<proteinExistence type="inferred from homology"/>
<evidence type="ECO:0000256" key="6">
    <source>
        <dbReference type="ARBA" id="ARBA00022566"/>
    </source>
</evidence>
<gene>
    <name evidence="22" type="ORF">GTQ45_11940</name>
</gene>
<dbReference type="InterPro" id="IPR028325">
    <property type="entry name" value="VG_K_chnl"/>
</dbReference>